<gene>
    <name evidence="3" type="ORF">M9Y10_019345</name>
</gene>
<evidence type="ECO:0000259" key="2">
    <source>
        <dbReference type="PROSITE" id="PS51468"/>
    </source>
</evidence>
<feature type="domain" description="VWFA" evidence="1">
    <location>
        <begin position="255"/>
        <end position="426"/>
    </location>
</feature>
<accession>A0ABR2HJ76</accession>
<dbReference type="Proteomes" id="UP001470230">
    <property type="component" value="Unassembled WGS sequence"/>
</dbReference>
<sequence>MYSIYYLNKLFRPSFCTIILNDNSKVDLMPLKIDYNGEMNESVLSLAIHQKYKNIYNNYVANKAVLALPQTLTQSITGIECSLNGNKIDLNIKEKQKAERIAQNAEQRGHSTIRSVTSRDEQTTEIILGLLPFNAECDIVIHLDIISTNSDLNEMQTIIPFSSQSLSDSLFSFSLIFNQISNISDISIFDNSGKKNSNFTFDGKRLIIKEKPNEPIVLTTKLNNSIPSLIMNDVQDPYSAIQLLPQFSNDLINSDFIFIVDCSGSMSGSPIRNVAECLSVFIHSLPMGCNFNIIMFGTKYATVFNPNELVQYNESTLSIADNVVKNLSADMGGTNLYGPLSCAYKQSQKSRMKGRIVQMFLLTDGQIDDKESVFKIVRKNRANNRLFSLGIRNNVDKDLVSGLAVLSNGKFDFIDYKSVCNITDRVINLLSMALAPALTNIRIHSTEGEIKEIVPNPIPAIYDGSMVMFYVKRANKTNPLSNVRIIGNIGETQVELVIEKSINNNKGIAKKLFASTAINDYENICDDLMNNKTEFNKYKSKIINLSIENKILSKFTSFIGVDQKTINEQMKMYNTYLHPSQPIQLTRKQAISNIYHQSQNMPQPRLIIYQNPIPMSNPQPYNPTTYIHSNNYYVDDNVFFEDTCYYKDCGPAGIDNYDPTYMRSKSYSNNTNYSNASYVFGPPTVNYVQYQCPFDYDLKDDDFECDDFDCDDFDCDNNFNETDDYEQCDMNCCSFAPEPNFNQYQSNAFSGGFDSFGGSSGFNNINYLNQEHSSIKPRRHALSSCKSKISHKVAPCPTNNAFSSFDNSLMGIIQSQQFDGRWSYSLFENLINFLNVKCGKECSEVIEKFVNDNVKGIDIQTINDMKSTITSLCILKKIFPGEHAKWKLIIMKAINWLNSIMNNQWEKSIDQLILSFE</sequence>
<reference evidence="3 4" key="1">
    <citation type="submission" date="2024-04" db="EMBL/GenBank/DDBJ databases">
        <title>Tritrichomonas musculus Genome.</title>
        <authorList>
            <person name="Alves-Ferreira E."/>
            <person name="Grigg M."/>
            <person name="Lorenzi H."/>
            <person name="Galac M."/>
        </authorList>
    </citation>
    <scope>NUCLEOTIDE SEQUENCE [LARGE SCALE GENOMIC DNA]</scope>
    <source>
        <strain evidence="3 4">EAF2021</strain>
    </source>
</reference>
<comment type="caution">
    <text evidence="3">The sequence shown here is derived from an EMBL/GenBank/DDBJ whole genome shotgun (WGS) entry which is preliminary data.</text>
</comment>
<dbReference type="PROSITE" id="PS50234">
    <property type="entry name" value="VWFA"/>
    <property type="match status" value="1"/>
</dbReference>
<evidence type="ECO:0000313" key="3">
    <source>
        <dbReference type="EMBL" id="KAK8848285.1"/>
    </source>
</evidence>
<protein>
    <submittedName>
        <fullName evidence="3">von Willebrand factor A domain-containing protein 5A</fullName>
    </submittedName>
</protein>
<name>A0ABR2HJ76_9EUKA</name>
<evidence type="ECO:0000313" key="4">
    <source>
        <dbReference type="Proteomes" id="UP001470230"/>
    </source>
</evidence>
<dbReference type="SMART" id="SM00327">
    <property type="entry name" value="VWA"/>
    <property type="match status" value="1"/>
</dbReference>
<dbReference type="EMBL" id="JAPFFF010000027">
    <property type="protein sequence ID" value="KAK8848285.1"/>
    <property type="molecule type" value="Genomic_DNA"/>
</dbReference>
<dbReference type="SUPFAM" id="SSF53300">
    <property type="entry name" value="vWA-like"/>
    <property type="match status" value="1"/>
</dbReference>
<dbReference type="InterPro" id="IPR002035">
    <property type="entry name" value="VWF_A"/>
</dbReference>
<dbReference type="PANTHER" id="PTHR45737:SF6">
    <property type="entry name" value="VON WILLEBRAND FACTOR A DOMAIN-CONTAINING PROTEIN 5A"/>
    <property type="match status" value="1"/>
</dbReference>
<dbReference type="Pfam" id="PF13768">
    <property type="entry name" value="VWA_3"/>
    <property type="match status" value="1"/>
</dbReference>
<evidence type="ECO:0000259" key="1">
    <source>
        <dbReference type="PROSITE" id="PS50234"/>
    </source>
</evidence>
<dbReference type="PROSITE" id="PS51468">
    <property type="entry name" value="VIT"/>
    <property type="match status" value="1"/>
</dbReference>
<dbReference type="PANTHER" id="PTHR45737">
    <property type="entry name" value="VON WILLEBRAND FACTOR A DOMAIN-CONTAINING PROTEIN 5A"/>
    <property type="match status" value="1"/>
</dbReference>
<dbReference type="Pfam" id="PF08487">
    <property type="entry name" value="VIT"/>
    <property type="match status" value="1"/>
</dbReference>
<dbReference type="Gene3D" id="3.40.50.410">
    <property type="entry name" value="von Willebrand factor, type A domain"/>
    <property type="match status" value="1"/>
</dbReference>
<organism evidence="3 4">
    <name type="scientific">Tritrichomonas musculus</name>
    <dbReference type="NCBI Taxonomy" id="1915356"/>
    <lineage>
        <taxon>Eukaryota</taxon>
        <taxon>Metamonada</taxon>
        <taxon>Parabasalia</taxon>
        <taxon>Tritrichomonadida</taxon>
        <taxon>Tritrichomonadidae</taxon>
        <taxon>Tritrichomonas</taxon>
    </lineage>
</organism>
<dbReference type="InterPro" id="IPR036465">
    <property type="entry name" value="vWFA_dom_sf"/>
</dbReference>
<proteinExistence type="predicted"/>
<dbReference type="InterPro" id="IPR013694">
    <property type="entry name" value="VIT"/>
</dbReference>
<keyword evidence="4" id="KW-1185">Reference proteome</keyword>
<feature type="domain" description="VIT" evidence="2">
    <location>
        <begin position="14"/>
        <end position="147"/>
    </location>
</feature>